<organism evidence="2 3">
    <name type="scientific">Candidatus Harrisonbacteria bacterium RIFCSPLOWO2_02_FULL_45_10c</name>
    <dbReference type="NCBI Taxonomy" id="1798410"/>
    <lineage>
        <taxon>Bacteria</taxon>
        <taxon>Candidatus Harrisoniibacteriota</taxon>
    </lineage>
</organism>
<dbReference type="EMBL" id="MHJM01000035">
    <property type="protein sequence ID" value="OGY66928.1"/>
    <property type="molecule type" value="Genomic_DNA"/>
</dbReference>
<feature type="transmembrane region" description="Helical" evidence="1">
    <location>
        <begin position="23"/>
        <end position="42"/>
    </location>
</feature>
<dbReference type="AlphaFoldDB" id="A0A1G1ZQF9"/>
<keyword evidence="1" id="KW-0472">Membrane</keyword>
<comment type="caution">
    <text evidence="2">The sequence shown here is derived from an EMBL/GenBank/DDBJ whole genome shotgun (WGS) entry which is preliminary data.</text>
</comment>
<sequence>MFSKIQDFFTALQKKDDLIKKRWLIFFTASSMLVVITLWSFYLSATIRSFNSEPQQAVAPGASETFRNGLVIVSSKIMAELRDWRSAVMSFIGQTNSVTIQGASLNFVTQSTEDIKPRTLP</sequence>
<keyword evidence="1" id="KW-1133">Transmembrane helix</keyword>
<evidence type="ECO:0000313" key="2">
    <source>
        <dbReference type="EMBL" id="OGY66928.1"/>
    </source>
</evidence>
<accession>A0A1G1ZQF9</accession>
<evidence type="ECO:0000256" key="1">
    <source>
        <dbReference type="SAM" id="Phobius"/>
    </source>
</evidence>
<dbReference type="Proteomes" id="UP000176284">
    <property type="component" value="Unassembled WGS sequence"/>
</dbReference>
<proteinExistence type="predicted"/>
<protein>
    <submittedName>
        <fullName evidence="2">Uncharacterized protein</fullName>
    </submittedName>
</protein>
<gene>
    <name evidence="2" type="ORF">A3H63_02390</name>
</gene>
<name>A0A1G1ZQF9_9BACT</name>
<reference evidence="2 3" key="1">
    <citation type="journal article" date="2016" name="Nat. Commun.">
        <title>Thousands of microbial genomes shed light on interconnected biogeochemical processes in an aquifer system.</title>
        <authorList>
            <person name="Anantharaman K."/>
            <person name="Brown C.T."/>
            <person name="Hug L.A."/>
            <person name="Sharon I."/>
            <person name="Castelle C.J."/>
            <person name="Probst A.J."/>
            <person name="Thomas B.C."/>
            <person name="Singh A."/>
            <person name="Wilkins M.J."/>
            <person name="Karaoz U."/>
            <person name="Brodie E.L."/>
            <person name="Williams K.H."/>
            <person name="Hubbard S.S."/>
            <person name="Banfield J.F."/>
        </authorList>
    </citation>
    <scope>NUCLEOTIDE SEQUENCE [LARGE SCALE GENOMIC DNA]</scope>
</reference>
<keyword evidence="1" id="KW-0812">Transmembrane</keyword>
<evidence type="ECO:0000313" key="3">
    <source>
        <dbReference type="Proteomes" id="UP000176284"/>
    </source>
</evidence>